<accession>A0A948RSX4</accession>
<proteinExistence type="predicted"/>
<gene>
    <name evidence="2" type="ORF">KJ970_05095</name>
</gene>
<comment type="caution">
    <text evidence="2">The sequence shown here is derived from an EMBL/GenBank/DDBJ whole genome shotgun (WGS) entry which is preliminary data.</text>
</comment>
<feature type="chain" id="PRO_5036728607" evidence="1">
    <location>
        <begin position="20"/>
        <end position="267"/>
    </location>
</feature>
<evidence type="ECO:0000313" key="2">
    <source>
        <dbReference type="EMBL" id="MBU2690285.1"/>
    </source>
</evidence>
<keyword evidence="1" id="KW-0732">Signal</keyword>
<evidence type="ECO:0000313" key="3">
    <source>
        <dbReference type="Proteomes" id="UP000777784"/>
    </source>
</evidence>
<dbReference type="Proteomes" id="UP000777784">
    <property type="component" value="Unassembled WGS sequence"/>
</dbReference>
<dbReference type="AlphaFoldDB" id="A0A948RSX4"/>
<protein>
    <submittedName>
        <fullName evidence="2">Uncharacterized protein</fullName>
    </submittedName>
</protein>
<evidence type="ECO:0000256" key="1">
    <source>
        <dbReference type="SAM" id="SignalP"/>
    </source>
</evidence>
<dbReference type="EMBL" id="JAHJDP010000028">
    <property type="protein sequence ID" value="MBU2690285.1"/>
    <property type="molecule type" value="Genomic_DNA"/>
</dbReference>
<organism evidence="2 3">
    <name type="scientific">Eiseniibacteriota bacterium</name>
    <dbReference type="NCBI Taxonomy" id="2212470"/>
    <lineage>
        <taxon>Bacteria</taxon>
        <taxon>Candidatus Eiseniibacteriota</taxon>
    </lineage>
</organism>
<sequence length="267" mass="28113">MRIALTVFAILLLAGTAMAADMAKGPEVVESIPQIYTDQYLSRADVLDINVLEGVFTDLSAAYVAAFTANGLATDVIYDPMGAFDPSTYQMVVYNSSEDWWTSYTGYSADLGILSTYIDGGGCVMAVGQDMLWGGGAPVASFVTTYCGVLDYIEDVNGGDTSLSWTGTAGGFIDGLSGSQVSTCWTASPNYYTDDLYFVAQGVVTFTSDTYGPAEGGSQDVAIFSTVEFGCEGAASLSDIIGRFVVFCGGVVPTPTNNTTWGQIKIQ</sequence>
<name>A0A948RSX4_UNCEI</name>
<feature type="signal peptide" evidence="1">
    <location>
        <begin position="1"/>
        <end position="19"/>
    </location>
</feature>
<reference evidence="2" key="1">
    <citation type="submission" date="2021-05" db="EMBL/GenBank/DDBJ databases">
        <title>Energy efficiency and biological interactions define the core microbiome of deep oligotrophic groundwater.</title>
        <authorList>
            <person name="Mehrshad M."/>
            <person name="Lopez-Fernandez M."/>
            <person name="Bell E."/>
            <person name="Bernier-Latmani R."/>
            <person name="Bertilsson S."/>
            <person name="Dopson M."/>
        </authorList>
    </citation>
    <scope>NUCLEOTIDE SEQUENCE</scope>
    <source>
        <strain evidence="2">Modern_marine.mb.64</strain>
    </source>
</reference>